<keyword evidence="2" id="KW-0646">Protease inhibitor</keyword>
<dbReference type="SMART" id="SM00452">
    <property type="entry name" value="STI"/>
    <property type="match status" value="1"/>
</dbReference>
<feature type="signal peptide" evidence="1">
    <location>
        <begin position="1"/>
        <end position="23"/>
    </location>
</feature>
<keyword evidence="1" id="KW-0732">Signal</keyword>
<dbReference type="SUPFAM" id="SSF50386">
    <property type="entry name" value="STI-like"/>
    <property type="match status" value="1"/>
</dbReference>
<evidence type="ECO:0000313" key="3">
    <source>
        <dbReference type="EMBL" id="EXC10216.1"/>
    </source>
</evidence>
<keyword evidence="4" id="KW-1185">Reference proteome</keyword>
<evidence type="ECO:0000256" key="1">
    <source>
        <dbReference type="SAM" id="SignalP"/>
    </source>
</evidence>
<protein>
    <submittedName>
        <fullName evidence="2">Kunitz-type serine protease inhibitor</fullName>
    </submittedName>
</protein>
<dbReference type="InterPro" id="IPR011065">
    <property type="entry name" value="Kunitz_inhibitor_STI-like_sf"/>
</dbReference>
<dbReference type="PANTHER" id="PTHR33107">
    <property type="entry name" value="KUNITZ TRYPSIN INHIBITOR 2"/>
    <property type="match status" value="1"/>
</dbReference>
<name>W9S4K7_9ROSA</name>
<reference evidence="3" key="2">
    <citation type="submission" date="2013-06" db="EMBL/GenBank/DDBJ databases">
        <title>Draft Genome Sequence of a Mulberry Tree, Morus notabilis C.K. Schn.</title>
        <authorList>
            <person name="He N."/>
            <person name="Zhao S."/>
        </authorList>
    </citation>
    <scope>NUCLEOTIDE SEQUENCE</scope>
</reference>
<evidence type="ECO:0000313" key="4">
    <source>
        <dbReference type="Proteomes" id="UP000030645"/>
    </source>
</evidence>
<organism evidence="3 4">
    <name type="scientific">Morus notabilis</name>
    <dbReference type="NCBI Taxonomy" id="981085"/>
    <lineage>
        <taxon>Eukaryota</taxon>
        <taxon>Viridiplantae</taxon>
        <taxon>Streptophyta</taxon>
        <taxon>Embryophyta</taxon>
        <taxon>Tracheophyta</taxon>
        <taxon>Spermatophyta</taxon>
        <taxon>Magnoliopsida</taxon>
        <taxon>eudicotyledons</taxon>
        <taxon>Gunneridae</taxon>
        <taxon>Pentapetalae</taxon>
        <taxon>rosids</taxon>
        <taxon>fabids</taxon>
        <taxon>Rosales</taxon>
        <taxon>Moraceae</taxon>
        <taxon>Moreae</taxon>
        <taxon>Morus</taxon>
    </lineage>
</organism>
<feature type="chain" id="PRO_5004930105" evidence="1">
    <location>
        <begin position="24"/>
        <end position="221"/>
    </location>
</feature>
<dbReference type="GO" id="GO:0004867">
    <property type="term" value="F:serine-type endopeptidase inhibitor activity"/>
    <property type="evidence" value="ECO:0007669"/>
    <property type="project" value="UniProtKB-KW"/>
</dbReference>
<dbReference type="EMBL" id="MF401370">
    <property type="protein sequence ID" value="AUR26484.1"/>
    <property type="molecule type" value="mRNA"/>
</dbReference>
<reference evidence="4" key="1">
    <citation type="submission" date="2013-01" db="EMBL/GenBank/DDBJ databases">
        <title>Draft Genome Sequence of a Mulberry Tree, Morus notabilis C.K. Schneid.</title>
        <authorList>
            <person name="He N."/>
            <person name="Zhao S."/>
        </authorList>
    </citation>
    <scope>NUCLEOTIDE SEQUENCE</scope>
</reference>
<proteinExistence type="evidence at transcript level"/>
<dbReference type="AlphaFoldDB" id="W9S4K7"/>
<accession>W9S4K7</accession>
<dbReference type="STRING" id="981085.W9S4K7"/>
<gene>
    <name evidence="3" type="ORF">L484_004394</name>
</gene>
<keyword evidence="2" id="KW-0722">Serine protease inhibitor</keyword>
<sequence length="221" mass="24650">MEATTLFTLSFLFLSFTANRVDASHHGISIVDDHQPLEVLDSSGNKLQKGEYYYIQPLLALPFLYSAAIVPVIYRPGTTWLQLEIEKFFFEITGLPVAFTPVASDSEDDSIRVSTDLHIQFSEDEMSSSVFGETPVWKVDGIEPFVTLGGAYEDKSSWFKIENASEVDDRTYKLVSSLGRNVGITNRAFGTKRLALVHKPLLFVFFHVKEAPAPTASIGNF</sequence>
<dbReference type="InterPro" id="IPR002160">
    <property type="entry name" value="Prot_inh_Kunz-lg"/>
</dbReference>
<dbReference type="KEGG" id="mnt:21387896"/>
<dbReference type="PANTHER" id="PTHR33107:SF5">
    <property type="entry name" value="KUNITZ TRYPSIN INHIBITOR 5"/>
    <property type="match status" value="1"/>
</dbReference>
<dbReference type="Gene3D" id="2.80.10.50">
    <property type="match status" value="1"/>
</dbReference>
<evidence type="ECO:0000313" key="2">
    <source>
        <dbReference type="EMBL" id="AUR26484.1"/>
    </source>
</evidence>
<dbReference type="EMBL" id="KE345632">
    <property type="protein sequence ID" value="EXC10216.1"/>
    <property type="molecule type" value="Genomic_DNA"/>
</dbReference>
<reference evidence="2" key="3">
    <citation type="submission" date="2017-06" db="EMBL/GenBank/DDBJ databases">
        <title>Biotic stress-induced expression of mulberry kunitz-type serine protease inhibitors and identification of MaKPI-9 exhibiting stability to silkworm gut proteinases.</title>
        <authorList>
            <person name="Hao H."/>
            <person name="Liang J."/>
        </authorList>
    </citation>
    <scope>NUCLEOTIDE SEQUENCE</scope>
    <source>
        <strain evidence="2">Morus004394</strain>
        <tissue evidence="2">Leaf</tissue>
    </source>
</reference>
<dbReference type="Proteomes" id="UP000030645">
    <property type="component" value="Unassembled WGS sequence"/>
</dbReference>
<dbReference type="Pfam" id="PF00197">
    <property type="entry name" value="Kunitz_legume"/>
    <property type="match status" value="1"/>
</dbReference>